<dbReference type="Gene3D" id="4.10.240.10">
    <property type="entry name" value="Zn(2)-C6 fungal-type DNA-binding domain"/>
    <property type="match status" value="1"/>
</dbReference>
<dbReference type="STRING" id="177199.A0A420Y4U6"/>
<dbReference type="EMBL" id="QVQW01000049">
    <property type="protein sequence ID" value="RKU42911.1"/>
    <property type="molecule type" value="Genomic_DNA"/>
</dbReference>
<feature type="compositionally biased region" description="Acidic residues" evidence="4">
    <location>
        <begin position="126"/>
        <end position="139"/>
    </location>
</feature>
<evidence type="ECO:0000313" key="6">
    <source>
        <dbReference type="EMBL" id="RKU42911.1"/>
    </source>
</evidence>
<dbReference type="PROSITE" id="PS50048">
    <property type="entry name" value="ZN2_CY6_FUNGAL_2"/>
    <property type="match status" value="1"/>
</dbReference>
<dbReference type="GO" id="GO:0003677">
    <property type="term" value="F:DNA binding"/>
    <property type="evidence" value="ECO:0007669"/>
    <property type="project" value="InterPro"/>
</dbReference>
<evidence type="ECO:0000259" key="5">
    <source>
        <dbReference type="PROSITE" id="PS50048"/>
    </source>
</evidence>
<dbReference type="AlphaFoldDB" id="A0A420Y4U6"/>
<dbReference type="PANTHER" id="PTHR31001:SF57">
    <property type="entry name" value="ZN(II)2CYS6 TRANSCRIPTION FACTOR (EUROFUNG)"/>
    <property type="match status" value="1"/>
</dbReference>
<evidence type="ECO:0000256" key="3">
    <source>
        <dbReference type="ARBA" id="ARBA00023242"/>
    </source>
</evidence>
<gene>
    <name evidence="6" type="ORF">DL546_002188</name>
</gene>
<comment type="caution">
    <text evidence="6">The sequence shown here is derived from an EMBL/GenBank/DDBJ whole genome shotgun (WGS) entry which is preliminary data.</text>
</comment>
<dbReference type="InterPro" id="IPR001138">
    <property type="entry name" value="Zn2Cys6_DnaBD"/>
</dbReference>
<dbReference type="Pfam" id="PF00172">
    <property type="entry name" value="Zn_clus"/>
    <property type="match status" value="1"/>
</dbReference>
<comment type="subcellular location">
    <subcellularLocation>
        <location evidence="1">Nucleus</location>
    </subcellularLocation>
</comment>
<keyword evidence="2" id="KW-0479">Metal-binding</keyword>
<keyword evidence="3" id="KW-0539">Nucleus</keyword>
<dbReference type="PROSITE" id="PS00463">
    <property type="entry name" value="ZN2_CY6_FUNGAL_1"/>
    <property type="match status" value="1"/>
</dbReference>
<dbReference type="Proteomes" id="UP000275385">
    <property type="component" value="Unassembled WGS sequence"/>
</dbReference>
<evidence type="ECO:0000256" key="4">
    <source>
        <dbReference type="SAM" id="MobiDB-lite"/>
    </source>
</evidence>
<dbReference type="InterPro" id="IPR036864">
    <property type="entry name" value="Zn2-C6_fun-type_DNA-bd_sf"/>
</dbReference>
<feature type="domain" description="Zn(2)-C6 fungal-type" evidence="5">
    <location>
        <begin position="38"/>
        <end position="67"/>
    </location>
</feature>
<proteinExistence type="predicted"/>
<sequence>MDVGSSHPTPTTTPGRGPGTSAGTSAGINRKPRKVERSCILCHRRKIRCDKQHPCSTCTRTGVLCCYPSAVEPSARKPRKTTIADVAERLGRLERTLVAISSSGSDSPAEHVAHSPANHGQRQLLDGEDGSGGDAEDASENASVAEEMLLRNGETSRYINEILISRVLEEENGLRSALGERCQETQRGDSDTDESTYQFPILGLVSLSADDTPPGRAFLDLHPTKWQAMQLWEVYVKYVDGFNKILHIPTTQIDVFKAIENPLGAGADVNCLVFAIYFSSLTALTESAVLNMLGYSKRKALANFKRGLEHYLAQANFLESPNLTVLQALTLFLRSMRAHNTGRSVWLLNGLVLRAAQSIGLHRDGTTLGLSVFETELRRRLWWSIISADLRAAEDHGIIISSIDPTVNIEPPSNVDDIELHPGMTEPPANRARWTEMSLALIMKAHCETRIKLDRMLPPFQTTMPLESARRDLVEKMKDYCEKQYFQHCNPVIPSQRAAMLAGRALVGKLDIISRLQWLSLSSRNTTRGLQTDEETLLQTCQILDYANQIRSDELLRSYRWVGEMYPAYHMLLFLLWRLCVEPTGPHVERAWRLVNASFAPEFAKAGFESASPGCKWTVLKMLREKARVRREKALQEAEGGGVEPDGQRIGDEEMVADGTQQQNGQTPLAHSTQADGFGFQWSPDDAEIPDWNEFVGDFMMDGFDVRTF</sequence>
<dbReference type="GO" id="GO:0006351">
    <property type="term" value="P:DNA-templated transcription"/>
    <property type="evidence" value="ECO:0007669"/>
    <property type="project" value="InterPro"/>
</dbReference>
<dbReference type="SMART" id="SM00066">
    <property type="entry name" value="GAL4"/>
    <property type="match status" value="1"/>
</dbReference>
<dbReference type="SUPFAM" id="SSF57701">
    <property type="entry name" value="Zn2/Cys6 DNA-binding domain"/>
    <property type="match status" value="1"/>
</dbReference>
<protein>
    <recommendedName>
        <fullName evidence="5">Zn(2)-C6 fungal-type domain-containing protein</fullName>
    </recommendedName>
</protein>
<dbReference type="GO" id="GO:0008270">
    <property type="term" value="F:zinc ion binding"/>
    <property type="evidence" value="ECO:0007669"/>
    <property type="project" value="InterPro"/>
</dbReference>
<evidence type="ECO:0000256" key="1">
    <source>
        <dbReference type="ARBA" id="ARBA00004123"/>
    </source>
</evidence>
<feature type="compositionally biased region" description="Low complexity" evidence="4">
    <location>
        <begin position="1"/>
        <end position="27"/>
    </location>
</feature>
<feature type="region of interest" description="Disordered" evidence="4">
    <location>
        <begin position="1"/>
        <end position="30"/>
    </location>
</feature>
<dbReference type="GO" id="GO:0000981">
    <property type="term" value="F:DNA-binding transcription factor activity, RNA polymerase II-specific"/>
    <property type="evidence" value="ECO:0007669"/>
    <property type="project" value="InterPro"/>
</dbReference>
<dbReference type="PANTHER" id="PTHR31001">
    <property type="entry name" value="UNCHARACTERIZED TRANSCRIPTIONAL REGULATORY PROTEIN"/>
    <property type="match status" value="1"/>
</dbReference>
<dbReference type="CDD" id="cd12148">
    <property type="entry name" value="fungal_TF_MHR"/>
    <property type="match status" value="1"/>
</dbReference>
<keyword evidence="7" id="KW-1185">Reference proteome</keyword>
<name>A0A420Y4U6_9PEZI</name>
<feature type="region of interest" description="Disordered" evidence="4">
    <location>
        <begin position="101"/>
        <end position="142"/>
    </location>
</feature>
<dbReference type="OrthoDB" id="424974at2759"/>
<dbReference type="GO" id="GO:0005634">
    <property type="term" value="C:nucleus"/>
    <property type="evidence" value="ECO:0007669"/>
    <property type="project" value="UniProtKB-SubCell"/>
</dbReference>
<dbReference type="Pfam" id="PF04082">
    <property type="entry name" value="Fungal_trans"/>
    <property type="match status" value="1"/>
</dbReference>
<accession>A0A420Y4U6</accession>
<evidence type="ECO:0000313" key="7">
    <source>
        <dbReference type="Proteomes" id="UP000275385"/>
    </source>
</evidence>
<evidence type="ECO:0000256" key="2">
    <source>
        <dbReference type="ARBA" id="ARBA00022723"/>
    </source>
</evidence>
<organism evidence="6 7">
    <name type="scientific">Coniochaeta pulveracea</name>
    <dbReference type="NCBI Taxonomy" id="177199"/>
    <lineage>
        <taxon>Eukaryota</taxon>
        <taxon>Fungi</taxon>
        <taxon>Dikarya</taxon>
        <taxon>Ascomycota</taxon>
        <taxon>Pezizomycotina</taxon>
        <taxon>Sordariomycetes</taxon>
        <taxon>Sordariomycetidae</taxon>
        <taxon>Coniochaetales</taxon>
        <taxon>Coniochaetaceae</taxon>
        <taxon>Coniochaeta</taxon>
    </lineage>
</organism>
<reference evidence="6 7" key="1">
    <citation type="submission" date="2018-08" db="EMBL/GenBank/DDBJ databases">
        <title>Draft genome of the lignicolous fungus Coniochaeta pulveracea.</title>
        <authorList>
            <person name="Borstlap C.J."/>
            <person name="De Witt R.N."/>
            <person name="Botha A."/>
            <person name="Volschenk H."/>
        </authorList>
    </citation>
    <scope>NUCLEOTIDE SEQUENCE [LARGE SCALE GENOMIC DNA]</scope>
    <source>
        <strain evidence="6 7">CAB683</strain>
    </source>
</reference>
<dbReference type="SMART" id="SM00906">
    <property type="entry name" value="Fungal_trans"/>
    <property type="match status" value="1"/>
</dbReference>
<dbReference type="InterPro" id="IPR050613">
    <property type="entry name" value="Sec_Metabolite_Reg"/>
</dbReference>
<dbReference type="CDD" id="cd00067">
    <property type="entry name" value="GAL4"/>
    <property type="match status" value="1"/>
</dbReference>
<dbReference type="InterPro" id="IPR007219">
    <property type="entry name" value="XnlR_reg_dom"/>
</dbReference>